<evidence type="ECO:0000313" key="2">
    <source>
        <dbReference type="Proteomes" id="UP000031672"/>
    </source>
</evidence>
<accession>A0A0C2NN04</accession>
<sequence>MRVRGFFSTACLVLLLTNATDEQLLPHAPEFIAEAYQLRLPSEHQVSRQLAILNYKDFHYYLLSRYLGKPAERQNQLSYCLLTNDTLSALAFRALSLAVDESSGVIGYRVKQHYETNLIYRFIHSRNHLQIG</sequence>
<organism evidence="1 2">
    <name type="scientific">Vibrio renipiscarius</name>
    <dbReference type="NCBI Taxonomy" id="1461322"/>
    <lineage>
        <taxon>Bacteria</taxon>
        <taxon>Pseudomonadati</taxon>
        <taxon>Pseudomonadota</taxon>
        <taxon>Gammaproteobacteria</taxon>
        <taxon>Vibrionales</taxon>
        <taxon>Vibrionaceae</taxon>
        <taxon>Vibrio</taxon>
    </lineage>
</organism>
<comment type="caution">
    <text evidence="1">The sequence shown here is derived from an EMBL/GenBank/DDBJ whole genome shotgun (WGS) entry which is preliminary data.</text>
</comment>
<dbReference type="OrthoDB" id="5878224at2"/>
<evidence type="ECO:0000313" key="1">
    <source>
        <dbReference type="EMBL" id="KII77635.1"/>
    </source>
</evidence>
<dbReference type="EMBL" id="JTKH01000021">
    <property type="protein sequence ID" value="KII77635.1"/>
    <property type="molecule type" value="Genomic_DNA"/>
</dbReference>
<proteinExistence type="predicted"/>
<name>A0A0C2NN04_9VIBR</name>
<keyword evidence="2" id="KW-1185">Reference proteome</keyword>
<dbReference type="AlphaFoldDB" id="A0A0C2NN04"/>
<accession>A0A0C2NNW6</accession>
<gene>
    <name evidence="1" type="ORF">OJ16_12350</name>
</gene>
<dbReference type="Proteomes" id="UP000031672">
    <property type="component" value="Unassembled WGS sequence"/>
</dbReference>
<reference evidence="1 2" key="1">
    <citation type="submission" date="2014-11" db="EMBL/GenBank/DDBJ databases">
        <title>Draft Genome Sequence of Vibrio piscirenalis strains CECT 8603T and CECT 8604, two marine Gammaproteobacterium isolated from cultured gilthead sea bream (Sparus aurata).</title>
        <authorList>
            <person name="Arahal D.R."/>
            <person name="Rodrigo-Torres L."/>
            <person name="Lucena T."/>
            <person name="Pujalte M.J."/>
        </authorList>
    </citation>
    <scope>NUCLEOTIDE SEQUENCE [LARGE SCALE GENOMIC DNA]</scope>
    <source>
        <strain evidence="1 2">DCR 1-4-2</strain>
    </source>
</reference>
<protein>
    <submittedName>
        <fullName evidence="1">Uncharacterized protein</fullName>
    </submittedName>
</protein>